<gene>
    <name evidence="1" type="ORF">BDV30DRAFT_233575</name>
</gene>
<keyword evidence="2" id="KW-1185">Reference proteome</keyword>
<evidence type="ECO:0000313" key="2">
    <source>
        <dbReference type="Proteomes" id="UP000326289"/>
    </source>
</evidence>
<accession>A0A5N6JIA4</accession>
<sequence>MALTFEANGLYLLLSDRGDNYTFHWGLYLAKSQPEGEVFHIVNAQNSTEWIYESQTSKTDRLSQIPLEDSTYFNEKITCRVWVKEALYALDDEGYIKLTTSIGEIEQEAKTQAMLNRNLGRKTTSKSRGSQA</sequence>
<organism evidence="1 2">
    <name type="scientific">Aspergillus minisclerotigenes</name>
    <dbReference type="NCBI Taxonomy" id="656917"/>
    <lineage>
        <taxon>Eukaryota</taxon>
        <taxon>Fungi</taxon>
        <taxon>Dikarya</taxon>
        <taxon>Ascomycota</taxon>
        <taxon>Pezizomycotina</taxon>
        <taxon>Eurotiomycetes</taxon>
        <taxon>Eurotiomycetidae</taxon>
        <taxon>Eurotiales</taxon>
        <taxon>Aspergillaceae</taxon>
        <taxon>Aspergillus</taxon>
        <taxon>Aspergillus subgen. Circumdati</taxon>
    </lineage>
</organism>
<reference evidence="1 2" key="1">
    <citation type="submission" date="2019-04" db="EMBL/GenBank/DDBJ databases">
        <title>Fungal friends and foes A comparative genomics study of 23 Aspergillus species from section Flavi.</title>
        <authorList>
            <consortium name="DOE Joint Genome Institute"/>
            <person name="Kjaerbolling I."/>
            <person name="Vesth T.C."/>
            <person name="Frisvad J.C."/>
            <person name="Nybo J.L."/>
            <person name="Theobald S."/>
            <person name="Kildgaard S."/>
            <person name="Petersen T.I."/>
            <person name="Kuo A."/>
            <person name="Sato A."/>
            <person name="Lyhne E.K."/>
            <person name="Kogle M.E."/>
            <person name="Wiebenga A."/>
            <person name="Kun R.S."/>
            <person name="Lubbers R.J."/>
            <person name="Makela M.R."/>
            <person name="Barry K."/>
            <person name="Chovatia M."/>
            <person name="Clum A."/>
            <person name="Daum C."/>
            <person name="Haridas S."/>
            <person name="He G."/>
            <person name="LaButti K."/>
            <person name="Lipzen A."/>
            <person name="Mondo S."/>
            <person name="Pangilinan J."/>
            <person name="Riley R."/>
            <person name="Salamov A."/>
            <person name="Simmons B.A."/>
            <person name="Magnuson J.K."/>
            <person name="Henrissat B."/>
            <person name="Mortensen U.H."/>
            <person name="Larsen T.O."/>
            <person name="De vries R.P."/>
            <person name="Grigoriev I.V."/>
            <person name="Machida M."/>
            <person name="Baker S.E."/>
            <person name="Andersen M.R."/>
        </authorList>
    </citation>
    <scope>NUCLEOTIDE SEQUENCE [LARGE SCALE GENOMIC DNA]</scope>
    <source>
        <strain evidence="1 2">CBS 117635</strain>
    </source>
</reference>
<protein>
    <submittedName>
        <fullName evidence="1">Uncharacterized protein</fullName>
    </submittedName>
</protein>
<dbReference type="EMBL" id="ML732767">
    <property type="protein sequence ID" value="KAB8278612.1"/>
    <property type="molecule type" value="Genomic_DNA"/>
</dbReference>
<name>A0A5N6JIA4_9EURO</name>
<dbReference type="AlphaFoldDB" id="A0A5N6JIA4"/>
<proteinExistence type="predicted"/>
<evidence type="ECO:0000313" key="1">
    <source>
        <dbReference type="EMBL" id="KAB8278612.1"/>
    </source>
</evidence>
<dbReference type="Proteomes" id="UP000326289">
    <property type="component" value="Unassembled WGS sequence"/>
</dbReference>